<dbReference type="InterPro" id="IPR036383">
    <property type="entry name" value="TSP1_rpt_sf"/>
</dbReference>
<dbReference type="Gene3D" id="2.20.100.10">
    <property type="entry name" value="Thrombospondin type-1 (TSP1) repeat"/>
    <property type="match status" value="1"/>
</dbReference>
<dbReference type="Proteomes" id="UP000887575">
    <property type="component" value="Unassembled WGS sequence"/>
</dbReference>
<dbReference type="Pfam" id="PF00090">
    <property type="entry name" value="TSP_1"/>
    <property type="match status" value="1"/>
</dbReference>
<dbReference type="InterPro" id="IPR000884">
    <property type="entry name" value="TSP1_rpt"/>
</dbReference>
<dbReference type="SMART" id="SM00209">
    <property type="entry name" value="TSP1"/>
    <property type="match status" value="1"/>
</dbReference>
<evidence type="ECO:0000256" key="1">
    <source>
        <dbReference type="SAM" id="SignalP"/>
    </source>
</evidence>
<dbReference type="PANTHER" id="PTHR31936">
    <property type="entry name" value="PROTEIN CBG18744"/>
    <property type="match status" value="1"/>
</dbReference>
<dbReference type="AlphaFoldDB" id="A0AAF3FL28"/>
<accession>A0AAF3FL28</accession>
<evidence type="ECO:0000313" key="2">
    <source>
        <dbReference type="Proteomes" id="UP000887575"/>
    </source>
</evidence>
<name>A0AAF3FL28_9BILA</name>
<feature type="signal peptide" evidence="1">
    <location>
        <begin position="1"/>
        <end position="20"/>
    </location>
</feature>
<dbReference type="SUPFAM" id="SSF82895">
    <property type="entry name" value="TSP-1 type 1 repeat"/>
    <property type="match status" value="1"/>
</dbReference>
<keyword evidence="1" id="KW-0732">Signal</keyword>
<organism evidence="2 3">
    <name type="scientific">Mesorhabditis belari</name>
    <dbReference type="NCBI Taxonomy" id="2138241"/>
    <lineage>
        <taxon>Eukaryota</taxon>
        <taxon>Metazoa</taxon>
        <taxon>Ecdysozoa</taxon>
        <taxon>Nematoda</taxon>
        <taxon>Chromadorea</taxon>
        <taxon>Rhabditida</taxon>
        <taxon>Rhabditina</taxon>
        <taxon>Rhabditomorpha</taxon>
        <taxon>Rhabditoidea</taxon>
        <taxon>Rhabditidae</taxon>
        <taxon>Mesorhabditinae</taxon>
        <taxon>Mesorhabditis</taxon>
    </lineage>
</organism>
<sequence>MLKSILWLPVIAISISIVEATLPVCKTCPVNGQWSQWSDHTTCSKTCGLFGQKVQKRSCPSFAMGCPCKGPVSRIVPCASAVCPKAPVCATGFKKYQPRGSTRYVCGNITRDDNYQAPGCQLTKKMHPCPCPTGGKVCKSKDYGCPCTGPNARRIACPKVPCTGAEKCCYDYPVVKNLETGVKECGLNVWAAPIMNPLPSCYTTTTTTTTVTTIPPCGNGCSEAALLAKWDQGDQPQNLTLFYSTDANGCQTAGYVCKSLNNTTIHFSVIPQEPEYPDWYPDTGYYIVELEEYGTEIVSKEPNPFLCAMTSPTPTWQFDSYYFNQVDLVTIFCQLERPQGAA</sequence>
<evidence type="ECO:0000313" key="3">
    <source>
        <dbReference type="WBParaSite" id="MBELARI_LOCUS7824"/>
    </source>
</evidence>
<reference evidence="3" key="1">
    <citation type="submission" date="2024-02" db="UniProtKB">
        <authorList>
            <consortium name="WormBaseParasite"/>
        </authorList>
    </citation>
    <scope>IDENTIFICATION</scope>
</reference>
<keyword evidence="2" id="KW-1185">Reference proteome</keyword>
<feature type="chain" id="PRO_5042059345" evidence="1">
    <location>
        <begin position="21"/>
        <end position="342"/>
    </location>
</feature>
<protein>
    <submittedName>
        <fullName evidence="3">Uncharacterized protein</fullName>
    </submittedName>
</protein>
<dbReference type="PANTHER" id="PTHR31936:SF5">
    <property type="entry name" value="VENOM PROTEIN"/>
    <property type="match status" value="1"/>
</dbReference>
<dbReference type="PROSITE" id="PS50092">
    <property type="entry name" value="TSP1"/>
    <property type="match status" value="1"/>
</dbReference>
<proteinExistence type="predicted"/>
<dbReference type="WBParaSite" id="MBELARI_LOCUS7824">
    <property type="protein sequence ID" value="MBELARI_LOCUS7824"/>
    <property type="gene ID" value="MBELARI_LOCUS7824"/>
</dbReference>